<evidence type="ECO:0000256" key="6">
    <source>
        <dbReference type="ARBA" id="ARBA00022989"/>
    </source>
</evidence>
<feature type="transmembrane region" description="Helical" evidence="9">
    <location>
        <begin position="74"/>
        <end position="96"/>
    </location>
</feature>
<dbReference type="GO" id="GO:0005737">
    <property type="term" value="C:cytoplasm"/>
    <property type="evidence" value="ECO:0007669"/>
    <property type="project" value="UniProtKB-ARBA"/>
</dbReference>
<feature type="transmembrane region" description="Helical" evidence="9">
    <location>
        <begin position="48"/>
        <end position="68"/>
    </location>
</feature>
<evidence type="ECO:0000256" key="1">
    <source>
        <dbReference type="ARBA" id="ARBA00003566"/>
    </source>
</evidence>
<feature type="transmembrane region" description="Helical" evidence="9">
    <location>
        <begin position="134"/>
        <end position="153"/>
    </location>
</feature>
<evidence type="ECO:0000313" key="11">
    <source>
        <dbReference type="Proteomes" id="UP001163046"/>
    </source>
</evidence>
<proteinExistence type="inferred from homology"/>
<dbReference type="PANTHER" id="PTHR23137:SF6">
    <property type="entry name" value="VESICLE TRANSPORT PROTEIN"/>
    <property type="match status" value="1"/>
</dbReference>
<keyword evidence="7 9" id="KW-0472">Membrane</keyword>
<protein>
    <recommendedName>
        <fullName evidence="9">Vesicle transport protein</fullName>
    </recommendedName>
</protein>
<keyword evidence="4 9" id="KW-0812">Transmembrane</keyword>
<evidence type="ECO:0000256" key="4">
    <source>
        <dbReference type="ARBA" id="ARBA00022692"/>
    </source>
</evidence>
<dbReference type="InterPro" id="IPR011691">
    <property type="entry name" value="Vesicle_transpt_SFT2"/>
</dbReference>
<dbReference type="AlphaFoldDB" id="A0A9X0DC76"/>
<dbReference type="InterPro" id="IPR007305">
    <property type="entry name" value="Vesicle_transpt_Got1/SFT2"/>
</dbReference>
<evidence type="ECO:0000313" key="10">
    <source>
        <dbReference type="EMBL" id="KAJ7394301.1"/>
    </source>
</evidence>
<evidence type="ECO:0000256" key="9">
    <source>
        <dbReference type="RuleBase" id="RU363111"/>
    </source>
</evidence>
<organism evidence="10 11">
    <name type="scientific">Desmophyllum pertusum</name>
    <dbReference type="NCBI Taxonomy" id="174260"/>
    <lineage>
        <taxon>Eukaryota</taxon>
        <taxon>Metazoa</taxon>
        <taxon>Cnidaria</taxon>
        <taxon>Anthozoa</taxon>
        <taxon>Hexacorallia</taxon>
        <taxon>Scleractinia</taxon>
        <taxon>Caryophylliina</taxon>
        <taxon>Caryophylliidae</taxon>
        <taxon>Desmophyllum</taxon>
    </lineage>
</organism>
<comment type="subcellular location">
    <subcellularLocation>
        <location evidence="2 9">Membrane</location>
        <topology evidence="2 9">Multi-pass membrane protein</topology>
    </subcellularLocation>
</comment>
<accession>A0A9X0DC76</accession>
<comment type="similarity">
    <text evidence="8 9">Belongs to the SFT2 family.</text>
</comment>
<feature type="transmembrane region" description="Helical" evidence="9">
    <location>
        <begin position="108"/>
        <end position="128"/>
    </location>
</feature>
<name>A0A9X0DC76_9CNID</name>
<evidence type="ECO:0000256" key="2">
    <source>
        <dbReference type="ARBA" id="ARBA00004141"/>
    </source>
</evidence>
<gene>
    <name evidence="10" type="primary">SFT2D2</name>
    <name evidence="10" type="ORF">OS493_000103</name>
</gene>
<dbReference type="Pfam" id="PF04178">
    <property type="entry name" value="Got1"/>
    <property type="match status" value="1"/>
</dbReference>
<dbReference type="OrthoDB" id="73614at2759"/>
<dbReference type="GO" id="GO:0016020">
    <property type="term" value="C:membrane"/>
    <property type="evidence" value="ECO:0007669"/>
    <property type="project" value="UniProtKB-SubCell"/>
</dbReference>
<comment type="function">
    <text evidence="1 9">May be involved in fusion of retrograde transport vesicles derived from an endocytic compartment with the Golgi complex.</text>
</comment>
<reference evidence="10" key="1">
    <citation type="submission" date="2023-01" db="EMBL/GenBank/DDBJ databases">
        <title>Genome assembly of the deep-sea coral Lophelia pertusa.</title>
        <authorList>
            <person name="Herrera S."/>
            <person name="Cordes E."/>
        </authorList>
    </citation>
    <scope>NUCLEOTIDE SEQUENCE</scope>
    <source>
        <strain evidence="10">USNM1676648</strain>
        <tissue evidence="10">Polyp</tissue>
    </source>
</reference>
<evidence type="ECO:0000256" key="8">
    <source>
        <dbReference type="ARBA" id="ARBA00025800"/>
    </source>
</evidence>
<dbReference type="GO" id="GO:0016192">
    <property type="term" value="P:vesicle-mediated transport"/>
    <property type="evidence" value="ECO:0007669"/>
    <property type="project" value="InterPro"/>
</dbReference>
<evidence type="ECO:0000256" key="7">
    <source>
        <dbReference type="ARBA" id="ARBA00023136"/>
    </source>
</evidence>
<dbReference type="PANTHER" id="PTHR23137">
    <property type="entry name" value="VESICLE TRANSPORT PROTEIN-RELATED"/>
    <property type="match status" value="1"/>
</dbReference>
<keyword evidence="3 9" id="KW-0813">Transport</keyword>
<evidence type="ECO:0000256" key="5">
    <source>
        <dbReference type="ARBA" id="ARBA00022927"/>
    </source>
</evidence>
<dbReference type="GO" id="GO:0012505">
    <property type="term" value="C:endomembrane system"/>
    <property type="evidence" value="ECO:0007669"/>
    <property type="project" value="UniProtKB-ARBA"/>
</dbReference>
<sequence length="169" mass="18961">MLGNLGKMAPSTIQKIRATMTGRDTQDDSLITEISDATSLSWSTRIKGFIICFCIGVFFSILGMIMLWKDIKLFAVFYSLGNVTALASTCFLMGPVKQLRNMFKEKRLIATIMMLVCLILTLCAALWWNNKGLALVFCILQYLAMTWYCLSYIPFARDAVKKCATSCMA</sequence>
<dbReference type="EMBL" id="MU825396">
    <property type="protein sequence ID" value="KAJ7394301.1"/>
    <property type="molecule type" value="Genomic_DNA"/>
</dbReference>
<keyword evidence="6 9" id="KW-1133">Transmembrane helix</keyword>
<keyword evidence="11" id="KW-1185">Reference proteome</keyword>
<dbReference type="GO" id="GO:0015031">
    <property type="term" value="P:protein transport"/>
    <property type="evidence" value="ECO:0007669"/>
    <property type="project" value="UniProtKB-KW"/>
</dbReference>
<dbReference type="Proteomes" id="UP001163046">
    <property type="component" value="Unassembled WGS sequence"/>
</dbReference>
<comment type="caution">
    <text evidence="10">The sequence shown here is derived from an EMBL/GenBank/DDBJ whole genome shotgun (WGS) entry which is preliminary data.</text>
</comment>
<keyword evidence="5 9" id="KW-0653">Protein transport</keyword>
<evidence type="ECO:0000256" key="3">
    <source>
        <dbReference type="ARBA" id="ARBA00022448"/>
    </source>
</evidence>